<evidence type="ECO:0000256" key="5">
    <source>
        <dbReference type="PROSITE-ProRule" id="PRU01091"/>
    </source>
</evidence>
<dbReference type="Pfam" id="PF03704">
    <property type="entry name" value="BTAD"/>
    <property type="match status" value="1"/>
</dbReference>
<dbReference type="SUPFAM" id="SSF52540">
    <property type="entry name" value="P-loop containing nucleoside triphosphate hydrolases"/>
    <property type="match status" value="1"/>
</dbReference>
<proteinExistence type="inferred from homology"/>
<evidence type="ECO:0000256" key="1">
    <source>
        <dbReference type="ARBA" id="ARBA00005820"/>
    </source>
</evidence>
<dbReference type="Gene3D" id="1.10.10.10">
    <property type="entry name" value="Winged helix-like DNA-binding domain superfamily/Winged helix DNA-binding domain"/>
    <property type="match status" value="1"/>
</dbReference>
<dbReference type="SMART" id="SM00862">
    <property type="entry name" value="Trans_reg_C"/>
    <property type="match status" value="1"/>
</dbReference>
<dbReference type="InterPro" id="IPR027417">
    <property type="entry name" value="P-loop_NTPase"/>
</dbReference>
<dbReference type="PROSITE" id="PS51755">
    <property type="entry name" value="OMPR_PHOB"/>
    <property type="match status" value="1"/>
</dbReference>
<dbReference type="SMART" id="SM00028">
    <property type="entry name" value="TPR"/>
    <property type="match status" value="5"/>
</dbReference>
<dbReference type="SUPFAM" id="SSF48452">
    <property type="entry name" value="TPR-like"/>
    <property type="match status" value="2"/>
</dbReference>
<comment type="similarity">
    <text evidence="1">Belongs to the AfsR/DnrI/RedD regulatory family.</text>
</comment>
<keyword evidence="3 5" id="KW-0238">DNA-binding</keyword>
<protein>
    <submittedName>
        <fullName evidence="7">SARP family transcriptional regulator</fullName>
    </submittedName>
</protein>
<name>A0ABQ3YH40_9ACTN</name>
<accession>A0ABQ3YH40</accession>
<gene>
    <name evidence="7" type="ORF">Ade02nite_79430</name>
</gene>
<dbReference type="Pfam" id="PF13424">
    <property type="entry name" value="TPR_12"/>
    <property type="match status" value="2"/>
</dbReference>
<dbReference type="InterPro" id="IPR011990">
    <property type="entry name" value="TPR-like_helical_dom_sf"/>
</dbReference>
<evidence type="ECO:0000259" key="6">
    <source>
        <dbReference type="PROSITE" id="PS51755"/>
    </source>
</evidence>
<organism evidence="7 8">
    <name type="scientific">Paractinoplanes deccanensis</name>
    <dbReference type="NCBI Taxonomy" id="113561"/>
    <lineage>
        <taxon>Bacteria</taxon>
        <taxon>Bacillati</taxon>
        <taxon>Actinomycetota</taxon>
        <taxon>Actinomycetes</taxon>
        <taxon>Micromonosporales</taxon>
        <taxon>Micromonosporaceae</taxon>
        <taxon>Paractinoplanes</taxon>
    </lineage>
</organism>
<dbReference type="Gene3D" id="3.40.50.300">
    <property type="entry name" value="P-loop containing nucleotide triphosphate hydrolases"/>
    <property type="match status" value="1"/>
</dbReference>
<dbReference type="PANTHER" id="PTHR35807">
    <property type="entry name" value="TRANSCRIPTIONAL REGULATOR REDD-RELATED"/>
    <property type="match status" value="1"/>
</dbReference>
<dbReference type="InterPro" id="IPR002182">
    <property type="entry name" value="NB-ARC"/>
</dbReference>
<dbReference type="Gene3D" id="1.25.40.10">
    <property type="entry name" value="Tetratricopeptide repeat domain"/>
    <property type="match status" value="2"/>
</dbReference>
<dbReference type="InterPro" id="IPR036388">
    <property type="entry name" value="WH-like_DNA-bd_sf"/>
</dbReference>
<dbReference type="SMART" id="SM01043">
    <property type="entry name" value="BTAD"/>
    <property type="match status" value="1"/>
</dbReference>
<dbReference type="InterPro" id="IPR001867">
    <property type="entry name" value="OmpR/PhoB-type_DNA-bd"/>
</dbReference>
<dbReference type="Proteomes" id="UP000609879">
    <property type="component" value="Unassembled WGS sequence"/>
</dbReference>
<sequence>MGSRSGDGAPWRLLGPLRWRRDGADVDLGPAKQQCVIAVLLLTPGRSVPVATLVDRVWGEDSPRAGNAVAPYIARLRRIIAGAGGDPGMLRFVSGGYRAEVAAGDVDLHRSRRLASAAREAHQAGDGKLAADLLRQAVAEWEPVALAGLPGDWAARVREALHRERLDLLAEEAEAQLRLGCPEAVVERLRPVAADHPTAESVVAALMRALSDGGRVAEALEWYARLRAAVGEEFGSEPGAAVRDLHVELLRRNEPMPARAPEPAGPAQLPADVAGFTAREEELRRLDEAIGDDRPVVLSGTAGVGKTTLAVHWAHRVRHRFPGGQLFVNLGGFGPAQSVLPPEEALRGFLEALGLPSRRIPRELPARSAMFRTLLARRRLLIILDNARDADQVRPLLPGVPGSVVVVTSRDRLLSLVAIETARPVEVGLFTPAEARAMLARRLGDERVDAEPAVVRRLGAACAHLPIALAVVAARAAGRPDLRLTALAEQLTTGAGLDLLDGHDASSNVRVVFSWSYRQLTPGAARLFRLLGLHPGPSFTATAAASLAGCPASRALDELVRAHLVAPAAAGRYRLHDLLRAYAAELAGTGERDALHRLLDHYLHGACTAMRLNHTPSTLTPPPARPGTVVDEIAGDGAALEWLIANDAVLIALIRLAGTAGFEGHAWRLARARDHFAVRQGRWGDLVELDRTGLRAARHTGDRAAEAQLLRSLARAHLMTGDHDEAREHALAAARVFRELGDQESEAQTHHFLADVFDRMGERREALRHARTALRVYQAMDDRAGMARALNATGWCHAAVGEHGLAVEHCARALTLFREVGDRDGAAATQGTLGYAREQSGDFGAAIGHYEEAIRLCREIGERFFLADTLAHLGDCRRALGDGHAARAAWSEALDIFDELDHPAPNLRAKLRNA</sequence>
<dbReference type="PANTHER" id="PTHR35807:SF1">
    <property type="entry name" value="TRANSCRIPTIONAL REGULATOR REDD"/>
    <property type="match status" value="1"/>
</dbReference>
<reference evidence="7 8" key="1">
    <citation type="submission" date="2021-01" db="EMBL/GenBank/DDBJ databases">
        <title>Whole genome shotgun sequence of Actinoplanes deccanensis NBRC 13994.</title>
        <authorList>
            <person name="Komaki H."/>
            <person name="Tamura T."/>
        </authorList>
    </citation>
    <scope>NUCLEOTIDE SEQUENCE [LARGE SCALE GENOMIC DNA]</scope>
    <source>
        <strain evidence="7 8">NBRC 13994</strain>
    </source>
</reference>
<dbReference type="SUPFAM" id="SSF46894">
    <property type="entry name" value="C-terminal effector domain of the bipartite response regulators"/>
    <property type="match status" value="1"/>
</dbReference>
<keyword evidence="4" id="KW-0804">Transcription</keyword>
<dbReference type="InterPro" id="IPR051677">
    <property type="entry name" value="AfsR-DnrI-RedD_regulator"/>
</dbReference>
<dbReference type="EMBL" id="BOMI01000165">
    <property type="protein sequence ID" value="GID79302.1"/>
    <property type="molecule type" value="Genomic_DNA"/>
</dbReference>
<dbReference type="Pfam" id="PF00931">
    <property type="entry name" value="NB-ARC"/>
    <property type="match status" value="1"/>
</dbReference>
<feature type="DNA-binding region" description="OmpR/PhoB-type" evidence="5">
    <location>
        <begin position="1"/>
        <end position="101"/>
    </location>
</feature>
<evidence type="ECO:0000256" key="4">
    <source>
        <dbReference type="ARBA" id="ARBA00023163"/>
    </source>
</evidence>
<dbReference type="CDD" id="cd15831">
    <property type="entry name" value="BTAD"/>
    <property type="match status" value="1"/>
</dbReference>
<dbReference type="InterPro" id="IPR019734">
    <property type="entry name" value="TPR_rpt"/>
</dbReference>
<keyword evidence="8" id="KW-1185">Reference proteome</keyword>
<dbReference type="InterPro" id="IPR005158">
    <property type="entry name" value="BTAD"/>
</dbReference>
<evidence type="ECO:0000256" key="3">
    <source>
        <dbReference type="ARBA" id="ARBA00023125"/>
    </source>
</evidence>
<keyword evidence="2" id="KW-0805">Transcription regulation</keyword>
<comment type="caution">
    <text evidence="7">The sequence shown here is derived from an EMBL/GenBank/DDBJ whole genome shotgun (WGS) entry which is preliminary data.</text>
</comment>
<feature type="domain" description="OmpR/PhoB-type" evidence="6">
    <location>
        <begin position="1"/>
        <end position="101"/>
    </location>
</feature>
<dbReference type="Pfam" id="PF00486">
    <property type="entry name" value="Trans_reg_C"/>
    <property type="match status" value="1"/>
</dbReference>
<evidence type="ECO:0000256" key="2">
    <source>
        <dbReference type="ARBA" id="ARBA00023015"/>
    </source>
</evidence>
<evidence type="ECO:0000313" key="8">
    <source>
        <dbReference type="Proteomes" id="UP000609879"/>
    </source>
</evidence>
<evidence type="ECO:0000313" key="7">
    <source>
        <dbReference type="EMBL" id="GID79302.1"/>
    </source>
</evidence>
<dbReference type="InterPro" id="IPR016032">
    <property type="entry name" value="Sig_transdc_resp-reg_C-effctor"/>
</dbReference>
<dbReference type="PRINTS" id="PR00364">
    <property type="entry name" value="DISEASERSIST"/>
</dbReference>